<dbReference type="Proteomes" id="UP001166293">
    <property type="component" value="Unassembled WGS sequence"/>
</dbReference>
<protein>
    <submittedName>
        <fullName evidence="1">Uncharacterized protein</fullName>
    </submittedName>
</protein>
<evidence type="ECO:0000313" key="1">
    <source>
        <dbReference type="EMBL" id="MBV2360281.1"/>
    </source>
</evidence>
<accession>A0ABS6N8E3</accession>
<comment type="caution">
    <text evidence="1">The sequence shown here is derived from an EMBL/GenBank/DDBJ whole genome shotgun (WGS) entry which is preliminary data.</text>
</comment>
<gene>
    <name evidence="1" type="ORF">KUH32_10880</name>
</gene>
<dbReference type="EMBL" id="JAHRWL010000001">
    <property type="protein sequence ID" value="MBV2360281.1"/>
    <property type="molecule type" value="Genomic_DNA"/>
</dbReference>
<evidence type="ECO:0000313" key="2">
    <source>
        <dbReference type="Proteomes" id="UP001166293"/>
    </source>
</evidence>
<sequence length="272" mass="30306">MRANPALRWLVVAAMLAVGVVASAATYVLTSRYVISELERDPGAVDRAFALLSWRRGGADQPPDFAVRTHDDKRRLARRIDALYPAPGDGWTRRPFEAADFWRLRPDLAHCDGRHDRPSMVEYFQGPGDGCPMKPGEAGAVVYERGSALIVLSAKFSRDGARSGPRYSSGGLPTVMRFSFGDDYYDTEYPDFLRHRGLRFGRLPNNDPTRRGPVQNLPLRVYGVGRDDGVLRVFVAARAPQGEVKRLLMRMDARMIDALLAPPGAARLQRHD</sequence>
<reference evidence="1" key="1">
    <citation type="submission" date="2021-06" db="EMBL/GenBank/DDBJ databases">
        <title>Thalassococcus sp. CAU 1522 isolated from sea sand, Republic of Korea.</title>
        <authorList>
            <person name="Kim W."/>
        </authorList>
    </citation>
    <scope>NUCLEOTIDE SEQUENCE</scope>
    <source>
        <strain evidence="1">CAU 1522</strain>
    </source>
</reference>
<proteinExistence type="predicted"/>
<organism evidence="1 2">
    <name type="scientific">Thalassococcus arenae</name>
    <dbReference type="NCBI Taxonomy" id="2851652"/>
    <lineage>
        <taxon>Bacteria</taxon>
        <taxon>Pseudomonadati</taxon>
        <taxon>Pseudomonadota</taxon>
        <taxon>Alphaproteobacteria</taxon>
        <taxon>Rhodobacterales</taxon>
        <taxon>Roseobacteraceae</taxon>
        <taxon>Thalassococcus</taxon>
    </lineage>
</organism>
<keyword evidence="2" id="KW-1185">Reference proteome</keyword>
<dbReference type="RefSeq" id="WP_217778071.1">
    <property type="nucleotide sequence ID" value="NZ_JAHRWL010000001.1"/>
</dbReference>
<name>A0ABS6N8E3_9RHOB</name>